<comment type="caution">
    <text evidence="2">The sequence shown here is derived from an EMBL/GenBank/DDBJ whole genome shotgun (WGS) entry which is preliminary data.</text>
</comment>
<dbReference type="EMBL" id="CAJNOK010032993">
    <property type="protein sequence ID" value="CAF1489896.1"/>
    <property type="molecule type" value="Genomic_DNA"/>
</dbReference>
<proteinExistence type="predicted"/>
<evidence type="ECO:0000313" key="3">
    <source>
        <dbReference type="Proteomes" id="UP000682733"/>
    </source>
</evidence>
<dbReference type="Proteomes" id="UP000677228">
    <property type="component" value="Unassembled WGS sequence"/>
</dbReference>
<dbReference type="EMBL" id="CAJOBA010054952">
    <property type="protein sequence ID" value="CAF4279247.1"/>
    <property type="molecule type" value="Genomic_DNA"/>
</dbReference>
<name>A0A8S2TBY0_9BILA</name>
<dbReference type="Proteomes" id="UP000682733">
    <property type="component" value="Unassembled WGS sequence"/>
</dbReference>
<evidence type="ECO:0000313" key="2">
    <source>
        <dbReference type="EMBL" id="CAF4279247.1"/>
    </source>
</evidence>
<protein>
    <submittedName>
        <fullName evidence="2">Uncharacterized protein</fullName>
    </submittedName>
</protein>
<reference evidence="2" key="1">
    <citation type="submission" date="2021-02" db="EMBL/GenBank/DDBJ databases">
        <authorList>
            <person name="Nowell W R."/>
        </authorList>
    </citation>
    <scope>NUCLEOTIDE SEQUENCE</scope>
</reference>
<organism evidence="2 3">
    <name type="scientific">Didymodactylos carnosus</name>
    <dbReference type="NCBI Taxonomy" id="1234261"/>
    <lineage>
        <taxon>Eukaryota</taxon>
        <taxon>Metazoa</taxon>
        <taxon>Spiralia</taxon>
        <taxon>Gnathifera</taxon>
        <taxon>Rotifera</taxon>
        <taxon>Eurotatoria</taxon>
        <taxon>Bdelloidea</taxon>
        <taxon>Philodinida</taxon>
        <taxon>Philodinidae</taxon>
        <taxon>Didymodactylos</taxon>
    </lineage>
</organism>
<sequence length="44" mass="5031">VRGGKSVSWADSTAEEHAAWDNLLKNPRFEHTVKLPLRPPYVEK</sequence>
<feature type="non-terminal residue" evidence="2">
    <location>
        <position position="1"/>
    </location>
</feature>
<accession>A0A8S2TBY0</accession>
<dbReference type="AlphaFoldDB" id="A0A8S2TBY0"/>
<gene>
    <name evidence="1" type="ORF">OVA965_LOCUS36447</name>
    <name evidence="2" type="ORF">TMI583_LOCUS37458</name>
</gene>
<evidence type="ECO:0000313" key="1">
    <source>
        <dbReference type="EMBL" id="CAF1489896.1"/>
    </source>
</evidence>